<dbReference type="Pfam" id="PF00137">
    <property type="entry name" value="ATP-synt_C"/>
    <property type="match status" value="2"/>
</dbReference>
<feature type="transmembrane region" description="Helical" evidence="18">
    <location>
        <begin position="1365"/>
        <end position="1390"/>
    </location>
</feature>
<evidence type="ECO:0000259" key="20">
    <source>
        <dbReference type="Pfam" id="PF08743"/>
    </source>
</evidence>
<comment type="similarity">
    <text evidence="3">Belongs to the glycosyltransferase 15 family.</text>
</comment>
<dbReference type="PANTHER" id="PTHR31121">
    <property type="entry name" value="ALPHA-1,2 MANNOSYLTRANSFERASE KTR1"/>
    <property type="match status" value="1"/>
</dbReference>
<keyword evidence="5" id="KW-0808">Transferase</keyword>
<dbReference type="PRINTS" id="PR00122">
    <property type="entry name" value="VACATPASE"/>
</dbReference>
<evidence type="ECO:0000256" key="5">
    <source>
        <dbReference type="ARBA" id="ARBA00022679"/>
    </source>
</evidence>
<dbReference type="InterPro" id="IPR029044">
    <property type="entry name" value="Nucleotide-diphossugar_trans"/>
</dbReference>
<evidence type="ECO:0000256" key="2">
    <source>
        <dbReference type="ARBA" id="ARBA00007296"/>
    </source>
</evidence>
<dbReference type="InterPro" id="IPR002379">
    <property type="entry name" value="ATPase_proteolipid_c-like_dom"/>
</dbReference>
<dbReference type="EMBL" id="BQKY01000012">
    <property type="protein sequence ID" value="GJN92697.1"/>
    <property type="molecule type" value="Genomic_DNA"/>
</dbReference>
<dbReference type="Gene3D" id="1.20.120.610">
    <property type="entry name" value="lithium bound rotor ring of v- atpase"/>
    <property type="match status" value="1"/>
</dbReference>
<dbReference type="Pfam" id="PF01793">
    <property type="entry name" value="Glyco_transf_15"/>
    <property type="match status" value="1"/>
</dbReference>
<dbReference type="GO" id="GO:0000026">
    <property type="term" value="F:alpha-1,2-mannosyltransferase activity"/>
    <property type="evidence" value="ECO:0007669"/>
    <property type="project" value="TreeGrafter"/>
</dbReference>
<keyword evidence="7" id="KW-0375">Hydrogen ion transport</keyword>
<keyword evidence="9" id="KW-0406">Ion transport</keyword>
<feature type="domain" description="Non-structural maintenance of chromosome element 4 C-terminal" evidence="20">
    <location>
        <begin position="766"/>
        <end position="860"/>
    </location>
</feature>
<evidence type="ECO:0000256" key="17">
    <source>
        <dbReference type="SAM" id="MobiDB-lite"/>
    </source>
</evidence>
<dbReference type="NCBIfam" id="TIGR01100">
    <property type="entry name" value="V_ATP_synt_C"/>
    <property type="match status" value="1"/>
</dbReference>
<dbReference type="InterPro" id="IPR029225">
    <property type="entry name" value="Nse4_Nse3-bd"/>
</dbReference>
<dbReference type="Proteomes" id="UP001342314">
    <property type="component" value="Unassembled WGS sequence"/>
</dbReference>
<feature type="region of interest" description="Disordered" evidence="17">
    <location>
        <begin position="644"/>
        <end position="673"/>
    </location>
</feature>
<dbReference type="GO" id="GO:0033179">
    <property type="term" value="C:proton-transporting V-type ATPase, V0 domain"/>
    <property type="evidence" value="ECO:0007669"/>
    <property type="project" value="InterPro"/>
</dbReference>
<dbReference type="Gene3D" id="2.130.10.10">
    <property type="entry name" value="YVTN repeat-like/Quinoprotein amine dehydrogenase"/>
    <property type="match status" value="1"/>
</dbReference>
<keyword evidence="4" id="KW-0813">Transport</keyword>
<dbReference type="PANTHER" id="PTHR31121:SF2">
    <property type="entry name" value="MANNOSYLTRANSFERASE KTR5-RELATED"/>
    <property type="match status" value="1"/>
</dbReference>
<dbReference type="InterPro" id="IPR035921">
    <property type="entry name" value="F/V-ATP_Csub_sf"/>
</dbReference>
<feature type="compositionally biased region" description="Acidic residues" evidence="17">
    <location>
        <begin position="662"/>
        <end position="673"/>
    </location>
</feature>
<dbReference type="InterPro" id="IPR001680">
    <property type="entry name" value="WD40_rpt"/>
</dbReference>
<dbReference type="SUPFAM" id="SSF53448">
    <property type="entry name" value="Nucleotide-diphospho-sugar transferases"/>
    <property type="match status" value="1"/>
</dbReference>
<comment type="subcellular location">
    <subcellularLocation>
        <location evidence="1">Vacuole membrane</location>
        <topology evidence="1">Multi-pass membrane protein</topology>
    </subcellularLocation>
</comment>
<evidence type="ECO:0000256" key="13">
    <source>
        <dbReference type="ARBA" id="ARBA00071096"/>
    </source>
</evidence>
<evidence type="ECO:0000256" key="10">
    <source>
        <dbReference type="ARBA" id="ARBA00023136"/>
    </source>
</evidence>
<comment type="subunit">
    <text evidence="12">V-ATPase is a heteromultimeric enzyme composed of a peripheral catalytic V1 complex (components A to H) attached to an integral membrane V0 proton pore complex (components: a, c, c', c'', d, e, f and VOA1). The decameric c-ring forms the proton-conducting pore, and is composed of eight proteolipid subunits c, one subunit c' and one subunit c''.</text>
</comment>
<evidence type="ECO:0000256" key="4">
    <source>
        <dbReference type="ARBA" id="ARBA00022448"/>
    </source>
</evidence>
<dbReference type="GO" id="GO:0046961">
    <property type="term" value="F:proton-transporting ATPase activity, rotational mechanism"/>
    <property type="evidence" value="ECO:0007669"/>
    <property type="project" value="InterPro"/>
</dbReference>
<keyword evidence="23" id="KW-1185">Reference proteome</keyword>
<comment type="similarity">
    <text evidence="2">Belongs to the V-ATPase proteolipid subunit family.</text>
</comment>
<dbReference type="Pfam" id="PF08743">
    <property type="entry name" value="Nse4_C"/>
    <property type="match status" value="1"/>
</dbReference>
<evidence type="ECO:0000256" key="16">
    <source>
        <dbReference type="PROSITE-ProRule" id="PRU00221"/>
    </source>
</evidence>
<evidence type="ECO:0000256" key="9">
    <source>
        <dbReference type="ARBA" id="ARBA00023065"/>
    </source>
</evidence>
<keyword evidence="10 18" id="KW-0472">Membrane</keyword>
<dbReference type="InterPro" id="IPR011555">
    <property type="entry name" value="ATPase_proteolipid_su_C_euk"/>
</dbReference>
<dbReference type="InterPro" id="IPR036322">
    <property type="entry name" value="WD40_repeat_dom_sf"/>
</dbReference>
<dbReference type="PROSITE" id="PS50082">
    <property type="entry name" value="WD_REPEATS_2"/>
    <property type="match status" value="1"/>
</dbReference>
<dbReference type="GO" id="GO:0005794">
    <property type="term" value="C:Golgi apparatus"/>
    <property type="evidence" value="ECO:0007669"/>
    <property type="project" value="TreeGrafter"/>
</dbReference>
<dbReference type="InterPro" id="IPR002685">
    <property type="entry name" value="Glyco_trans_15"/>
</dbReference>
<protein>
    <recommendedName>
        <fullName evidence="14">V-type proton ATPase subunit C</fullName>
    </recommendedName>
    <alternativeName>
        <fullName evidence="13">V-type proton ATPase subunit c</fullName>
    </alternativeName>
    <alternativeName>
        <fullName evidence="15">Vacuolar proton pump c subunit</fullName>
    </alternativeName>
</protein>
<feature type="domain" description="V-ATPase proteolipid subunit C-like" evidence="19">
    <location>
        <begin position="1373"/>
        <end position="1432"/>
    </location>
</feature>
<feature type="transmembrane region" description="Helical" evidence="18">
    <location>
        <begin position="1446"/>
        <end position="1474"/>
    </location>
</feature>
<evidence type="ECO:0000256" key="1">
    <source>
        <dbReference type="ARBA" id="ARBA00004128"/>
    </source>
</evidence>
<dbReference type="InterPro" id="IPR015943">
    <property type="entry name" value="WD40/YVTN_repeat-like_dom_sf"/>
</dbReference>
<feature type="compositionally biased region" description="Low complexity" evidence="17">
    <location>
        <begin position="433"/>
        <end position="447"/>
    </location>
</feature>
<evidence type="ECO:0000256" key="3">
    <source>
        <dbReference type="ARBA" id="ARBA00007677"/>
    </source>
</evidence>
<feature type="region of interest" description="Disordered" evidence="17">
    <location>
        <begin position="1179"/>
        <end position="1213"/>
    </location>
</feature>
<organism evidence="22 23">
    <name type="scientific">Rhodotorula paludigena</name>
    <dbReference type="NCBI Taxonomy" id="86838"/>
    <lineage>
        <taxon>Eukaryota</taxon>
        <taxon>Fungi</taxon>
        <taxon>Dikarya</taxon>
        <taxon>Basidiomycota</taxon>
        <taxon>Pucciniomycotina</taxon>
        <taxon>Microbotryomycetes</taxon>
        <taxon>Sporidiobolales</taxon>
        <taxon>Sporidiobolaceae</taxon>
        <taxon>Rhodotorula</taxon>
    </lineage>
</organism>
<evidence type="ECO:0000256" key="14">
    <source>
        <dbReference type="ARBA" id="ARBA00071118"/>
    </source>
</evidence>
<feature type="repeat" description="WD" evidence="16">
    <location>
        <begin position="1129"/>
        <end position="1171"/>
    </location>
</feature>
<dbReference type="InterPro" id="IPR014854">
    <property type="entry name" value="Nse4_C"/>
</dbReference>
<feature type="region of interest" description="Disordered" evidence="17">
    <location>
        <begin position="956"/>
        <end position="984"/>
    </location>
</feature>
<dbReference type="GO" id="GO:0000032">
    <property type="term" value="P:cell wall mannoprotein biosynthetic process"/>
    <property type="evidence" value="ECO:0007669"/>
    <property type="project" value="TreeGrafter"/>
</dbReference>
<dbReference type="GO" id="GO:0005774">
    <property type="term" value="C:vacuolar membrane"/>
    <property type="evidence" value="ECO:0007669"/>
    <property type="project" value="UniProtKB-SubCell"/>
</dbReference>
<evidence type="ECO:0000256" key="7">
    <source>
        <dbReference type="ARBA" id="ARBA00022781"/>
    </source>
</evidence>
<feature type="transmembrane region" description="Helical" evidence="18">
    <location>
        <begin position="1495"/>
        <end position="1516"/>
    </location>
</feature>
<feature type="domain" description="Nse4/EID protein Nse3/MAGE-binding" evidence="21">
    <location>
        <begin position="602"/>
        <end position="667"/>
    </location>
</feature>
<evidence type="ECO:0000259" key="19">
    <source>
        <dbReference type="Pfam" id="PF00137"/>
    </source>
</evidence>
<dbReference type="Pfam" id="PF15412">
    <property type="entry name" value="Nse4-Nse3_bdg"/>
    <property type="match status" value="1"/>
</dbReference>
<name>A0AAV5GTJ9_9BASI</name>
<evidence type="ECO:0000256" key="11">
    <source>
        <dbReference type="ARBA" id="ARBA00045519"/>
    </source>
</evidence>
<dbReference type="SUPFAM" id="SSF81333">
    <property type="entry name" value="F1F0 ATP synthase subunit C"/>
    <property type="match status" value="1"/>
</dbReference>
<comment type="function">
    <text evidence="11">Proton-conducting pore forming subunit of the V0 complex of vacuolar(H+)-ATPase (V-ATPase), a multisubunit enzyme composed of a peripheral complex (V1) that hydrolyzes ATP and a membrane integral complex (V0) that translocates protons. V-ATPase is responsible for acidifying and maintaining the pH of intracellular compartments.</text>
</comment>
<keyword evidence="6 18" id="KW-0812">Transmembrane</keyword>
<evidence type="ECO:0000313" key="23">
    <source>
        <dbReference type="Proteomes" id="UP001342314"/>
    </source>
</evidence>
<feature type="compositionally biased region" description="Acidic residues" evidence="17">
    <location>
        <begin position="490"/>
        <end position="513"/>
    </location>
</feature>
<dbReference type="CDD" id="cd18176">
    <property type="entry name" value="ATP-synt_Vo_c_ATP6C_rpt2"/>
    <property type="match status" value="1"/>
</dbReference>
<proteinExistence type="inferred from homology"/>
<evidence type="ECO:0000313" key="22">
    <source>
        <dbReference type="EMBL" id="GJN92697.1"/>
    </source>
</evidence>
<feature type="domain" description="V-ATPase proteolipid subunit C-like" evidence="19">
    <location>
        <begin position="1449"/>
        <end position="1516"/>
    </location>
</feature>
<dbReference type="Gene3D" id="3.90.550.10">
    <property type="entry name" value="Spore Coat Polysaccharide Biosynthesis Protein SpsA, Chain A"/>
    <property type="match status" value="1"/>
</dbReference>
<sequence>MLPFRADSPVRFRETSRPRLGTPALARAAPYLALVLVGILLLTAFDPSSRISRQSRSSTYANSLRADAPVSGCRDTRLTALEGRENAAIVLLVREADLHALLPTLRNFEERFNARFRYPYVFIASPDEGDLSRDFRTEVAKVLPAGAETEWGVVPEQHWEIPTWLDKDDVRQGFVEQEKAGVQYAGREGYHHMCRWYSGLFARHPLLAKYDWYWRLEPGVRFYCSITYDPFRFLSLHRKVYGFVITVVENLNTIPTLFSRVREYLDERGIRPPDAALWGFLTRRNKLGKEEFTGCHFWTNFEIGDLRFFRSPSYQEFFRALDDAGGFYHERWGDAPVRSLALGALAGMEQVHYFEDFAYQHDWFFHCPARSTRSIGPQKGGHAGKEVAGCDCQCPKAGELQGRDKGQELVDMDDDWRYSCLPTWKEAMRRSRGSPMSSRTLTQSSSTLIQDKENMPYGNGDVSGGEDAGRLRGAAAINGKGKGKARADEIELDDADEEQEDAMQLDGDGEADERDGGREEPDGEDDDEGDSADDDEETRQRKADKKAERRRALRTQYRNLQHVVDDARGDLQNTTVDELTEQVTSANKLFGRVENPAEAVLDSRVLIATSEAGALKARQLKIDADAFDTDEFLARLVTFMGGRRGSDRARRRKRTRRATQGGDDDDEMDGLDNDDDVPMLWSRVGKVLAGESKRAAPLDFMYGPLQLEIKEKKARTQRAKNQVDEAEKMRPEELHAEDVAKNENETGKVVARIGKQLQAVAGDRGIPYLKFVVNPDSFSQTVENTFYFSFLVREQKAAIEIDEDEDSEFYGDMITFMIDEETAQSADAQSMQKNQVVLELTEEIWQQEAIELYDITEPLIPARDAFVAPATTGKYKWAPTVLDYYSDTQTFALDVSPLSTSSASSLKLAVGSFNESRASLSTPSAPGAPSSLNGGSGSTAGFTNHFTIAAPTPAVADWDDASDSDSETAYRSRSTRQKLPALGPTTGGGAFQAVARAPLLYPPSSVQFAPARLSSSLASGAGGAGSAAGEQREVVATSSECLRLWDLVSEADDGAQARSGNGFVGNAGQAASRSKLISRATLQNSKADFSAPLTGFSWSTLEPTQIVTSSIDTTCTVWDISSCVPVTQLIAHDREVYDVCWSPASRGIFASVGADGSVRMFDLRSLEHSTILYEAASATSGSSSSSSSAARTNGGTSSSTSPQQQQQQQSASTTPAPLLRLAFSPTNPAHLAVVHADSNHVQILDTRNPGSPAFEVRGHAAPVNGLAWGGGTMSGGGGETSGPGWLATVGDDANLLLWDLSTTQPNQPTSRSAPQQVKTVSHPALAYTAPSEINAVAWGGGGDWVTIGCGRLVRTIRAFSEGCPVYAPFFGAMGCTAAIVFTCLGASYGTAKSGVGIAAMGVLRPDLMMKCIIPVVMAGIIAIYGLVVSVLISGGLESPMALYTGFIQLGAGLSVGLAGLSAGFAIGIVGDAGVRGVAQQGRVFVGMVRRAVSRFASILIFAEVLGLYGLIVALILNTRAGDTPGC</sequence>
<dbReference type="SMART" id="SM00320">
    <property type="entry name" value="WD40"/>
    <property type="match status" value="4"/>
</dbReference>
<feature type="compositionally biased region" description="Basic and acidic residues" evidence="17">
    <location>
        <begin position="538"/>
        <end position="547"/>
    </location>
</feature>
<comment type="caution">
    <text evidence="22">The sequence shown here is derived from an EMBL/GenBank/DDBJ whole genome shotgun (WGS) entry which is preliminary data.</text>
</comment>
<dbReference type="CDD" id="cd18175">
    <property type="entry name" value="ATP-synt_Vo_c_ATP6C_rpt1"/>
    <property type="match status" value="1"/>
</dbReference>
<dbReference type="SUPFAM" id="SSF50978">
    <property type="entry name" value="WD40 repeat-like"/>
    <property type="match status" value="1"/>
</dbReference>
<evidence type="ECO:0000259" key="21">
    <source>
        <dbReference type="Pfam" id="PF15412"/>
    </source>
</evidence>
<dbReference type="GO" id="GO:0006487">
    <property type="term" value="P:protein N-linked glycosylation"/>
    <property type="evidence" value="ECO:0007669"/>
    <property type="project" value="TreeGrafter"/>
</dbReference>
<evidence type="ECO:0000256" key="18">
    <source>
        <dbReference type="SAM" id="Phobius"/>
    </source>
</evidence>
<evidence type="ECO:0000256" key="8">
    <source>
        <dbReference type="ARBA" id="ARBA00022989"/>
    </source>
</evidence>
<feature type="compositionally biased region" description="Acidic residues" evidence="17">
    <location>
        <begin position="521"/>
        <end position="537"/>
    </location>
</feature>
<gene>
    <name evidence="22" type="ORF">Rhopal_005732-T1</name>
</gene>
<evidence type="ECO:0000256" key="15">
    <source>
        <dbReference type="ARBA" id="ARBA00075098"/>
    </source>
</evidence>
<reference evidence="22 23" key="1">
    <citation type="submission" date="2021-12" db="EMBL/GenBank/DDBJ databases">
        <title>High titer production of polyol ester of fatty acids by Rhodotorula paludigena BS15 towards product separation-free biomass refinery.</title>
        <authorList>
            <person name="Mano J."/>
            <person name="Ono H."/>
            <person name="Tanaka T."/>
            <person name="Naito K."/>
            <person name="Sushida H."/>
            <person name="Ike M."/>
            <person name="Tokuyasu K."/>
            <person name="Kitaoka M."/>
        </authorList>
    </citation>
    <scope>NUCLEOTIDE SEQUENCE [LARGE SCALE GENOMIC DNA]</scope>
    <source>
        <strain evidence="22 23">BS15</strain>
    </source>
</reference>
<feature type="compositionally biased region" description="Acidic residues" evidence="17">
    <location>
        <begin position="957"/>
        <end position="966"/>
    </location>
</feature>
<feature type="region of interest" description="Disordered" evidence="17">
    <location>
        <begin position="428"/>
        <end position="554"/>
    </location>
</feature>
<dbReference type="Pfam" id="PF00400">
    <property type="entry name" value="WD40"/>
    <property type="match status" value="1"/>
</dbReference>
<feature type="transmembrane region" description="Helical" evidence="18">
    <location>
        <begin position="1411"/>
        <end position="1434"/>
    </location>
</feature>
<accession>A0AAV5GTJ9</accession>
<evidence type="ECO:0000256" key="6">
    <source>
        <dbReference type="ARBA" id="ARBA00022692"/>
    </source>
</evidence>
<keyword evidence="16" id="KW-0853">WD repeat</keyword>
<dbReference type="FunFam" id="1.20.120.610:FF:000001">
    <property type="entry name" value="V-type proton ATPase proteolipid subunit"/>
    <property type="match status" value="1"/>
</dbReference>
<evidence type="ECO:0000256" key="12">
    <source>
        <dbReference type="ARBA" id="ARBA00046480"/>
    </source>
</evidence>
<keyword evidence="8 18" id="KW-1133">Transmembrane helix</keyword>
<dbReference type="InterPro" id="IPR000245">
    <property type="entry name" value="ATPase_proteolipid_csu"/>
</dbReference>